<comment type="caution">
    <text evidence="2">The sequence shown here is derived from an EMBL/GenBank/DDBJ whole genome shotgun (WGS) entry which is preliminary data.</text>
</comment>
<keyword evidence="3" id="KW-1185">Reference proteome</keyword>
<proteinExistence type="predicted"/>
<dbReference type="Gene3D" id="1.10.1200.10">
    <property type="entry name" value="ACP-like"/>
    <property type="match status" value="1"/>
</dbReference>
<organism evidence="2 3">
    <name type="scientific">Catenovulum sediminis</name>
    <dbReference type="NCBI Taxonomy" id="1740262"/>
    <lineage>
        <taxon>Bacteria</taxon>
        <taxon>Pseudomonadati</taxon>
        <taxon>Pseudomonadota</taxon>
        <taxon>Gammaproteobacteria</taxon>
        <taxon>Alteromonadales</taxon>
        <taxon>Alteromonadaceae</taxon>
        <taxon>Catenovulum</taxon>
    </lineage>
</organism>
<evidence type="ECO:0000313" key="2">
    <source>
        <dbReference type="EMBL" id="MER2492709.1"/>
    </source>
</evidence>
<protein>
    <submittedName>
        <fullName evidence="2">Phosphopantetheine-binding protein</fullName>
    </submittedName>
</protein>
<dbReference type="PANTHER" id="PTHR45527:SF14">
    <property type="entry name" value="PLIPASTATIN SYNTHASE SUBUNIT B"/>
    <property type="match status" value="1"/>
</dbReference>
<gene>
    <name evidence="2" type="ORF">ABS311_12560</name>
</gene>
<dbReference type="PROSITE" id="PS50075">
    <property type="entry name" value="CARRIER"/>
    <property type="match status" value="1"/>
</dbReference>
<dbReference type="InterPro" id="IPR036736">
    <property type="entry name" value="ACP-like_sf"/>
</dbReference>
<name>A0ABV1RIF6_9ALTE</name>
<evidence type="ECO:0000259" key="1">
    <source>
        <dbReference type="PROSITE" id="PS50075"/>
    </source>
</evidence>
<dbReference type="EMBL" id="JBELOE010000226">
    <property type="protein sequence ID" value="MER2492709.1"/>
    <property type="molecule type" value="Genomic_DNA"/>
</dbReference>
<evidence type="ECO:0000313" key="3">
    <source>
        <dbReference type="Proteomes" id="UP001467690"/>
    </source>
</evidence>
<reference evidence="2 3" key="1">
    <citation type="submission" date="2024-06" db="EMBL/GenBank/DDBJ databases">
        <authorList>
            <person name="Chen R.Y."/>
        </authorList>
    </citation>
    <scope>NUCLEOTIDE SEQUENCE [LARGE SCALE GENOMIC DNA]</scope>
    <source>
        <strain evidence="2 3">D2</strain>
    </source>
</reference>
<dbReference type="Proteomes" id="UP001467690">
    <property type="component" value="Unassembled WGS sequence"/>
</dbReference>
<dbReference type="SUPFAM" id="SSF47336">
    <property type="entry name" value="ACP-like"/>
    <property type="match status" value="1"/>
</dbReference>
<dbReference type="Pfam" id="PF00550">
    <property type="entry name" value="PP-binding"/>
    <property type="match status" value="1"/>
</dbReference>
<dbReference type="PANTHER" id="PTHR45527">
    <property type="entry name" value="NONRIBOSOMAL PEPTIDE SYNTHETASE"/>
    <property type="match status" value="1"/>
</dbReference>
<feature type="domain" description="Carrier" evidence="1">
    <location>
        <begin position="18"/>
        <end position="93"/>
    </location>
</feature>
<dbReference type="RefSeq" id="WP_350402166.1">
    <property type="nucleotide sequence ID" value="NZ_JBELOE010000226.1"/>
</dbReference>
<dbReference type="InterPro" id="IPR009081">
    <property type="entry name" value="PP-bd_ACP"/>
</dbReference>
<feature type="non-terminal residue" evidence="2">
    <location>
        <position position="1"/>
    </location>
</feature>
<accession>A0ABV1RIF6</accession>
<sequence>RNKLATYEVTQVQAEYVAPRNATEKQLCEIWQSVLGIEQVGIYDNFFDLGGHSLLAVKALTMGKQKYDINLEIKDMFECENIADLSQLIDEININKNNNLLKETVSDGVEVEW</sequence>